<reference evidence="1 2" key="1">
    <citation type="submission" date="2019-07" db="EMBL/GenBank/DDBJ databases">
        <title>Whole genome shotgun sequence of Chryseobacterium hagamense NBRC 105253.</title>
        <authorList>
            <person name="Hosoyama A."/>
            <person name="Uohara A."/>
            <person name="Ohji S."/>
            <person name="Ichikawa N."/>
        </authorList>
    </citation>
    <scope>NUCLEOTIDE SEQUENCE [LARGE SCALE GENOMIC DNA]</scope>
    <source>
        <strain evidence="1 2">NBRC 105253</strain>
    </source>
</reference>
<evidence type="ECO:0000313" key="1">
    <source>
        <dbReference type="EMBL" id="GEN77551.1"/>
    </source>
</evidence>
<sequence>MTGNFLNIFLILFINACTPVPDYYEGYIFSSNKKPLAKIKVCEEYGAECVYTNSEGYFKLKMQKNSIRNLIIFSNDQPIDTIRTVWSQHGEKIEYSFIEGKKDTLFIKK</sequence>
<accession>A0A511YQT3</accession>
<dbReference type="AlphaFoldDB" id="A0A511YQT3"/>
<evidence type="ECO:0008006" key="3">
    <source>
        <dbReference type="Google" id="ProtNLM"/>
    </source>
</evidence>
<comment type="caution">
    <text evidence="1">The sequence shown here is derived from an EMBL/GenBank/DDBJ whole genome shotgun (WGS) entry which is preliminary data.</text>
</comment>
<dbReference type="EMBL" id="BJYJ01000026">
    <property type="protein sequence ID" value="GEN77551.1"/>
    <property type="molecule type" value="Genomic_DNA"/>
</dbReference>
<dbReference type="Proteomes" id="UP000321863">
    <property type="component" value="Unassembled WGS sequence"/>
</dbReference>
<proteinExistence type="predicted"/>
<dbReference type="RefSeq" id="WP_146943440.1">
    <property type="nucleotide sequence ID" value="NZ_BJYJ01000026.1"/>
</dbReference>
<keyword evidence="2" id="KW-1185">Reference proteome</keyword>
<dbReference type="OrthoDB" id="1263883at2"/>
<protein>
    <recommendedName>
        <fullName evidence="3">Lipoprotein</fullName>
    </recommendedName>
</protein>
<name>A0A511YQT3_9FLAO</name>
<evidence type="ECO:0000313" key="2">
    <source>
        <dbReference type="Proteomes" id="UP000321863"/>
    </source>
</evidence>
<gene>
    <name evidence="1" type="ORF">CHA01nite_32910</name>
</gene>
<organism evidence="1 2">
    <name type="scientific">Chryseobacterium hagamense</name>
    <dbReference type="NCBI Taxonomy" id="395935"/>
    <lineage>
        <taxon>Bacteria</taxon>
        <taxon>Pseudomonadati</taxon>
        <taxon>Bacteroidota</taxon>
        <taxon>Flavobacteriia</taxon>
        <taxon>Flavobacteriales</taxon>
        <taxon>Weeksellaceae</taxon>
        <taxon>Chryseobacterium group</taxon>
        <taxon>Chryseobacterium</taxon>
    </lineage>
</organism>